<dbReference type="SMART" id="SM00530">
    <property type="entry name" value="HTH_XRE"/>
    <property type="match status" value="1"/>
</dbReference>
<dbReference type="PANTHER" id="PTHR46558">
    <property type="entry name" value="TRACRIPTIONAL REGULATORY PROTEIN-RELATED-RELATED"/>
    <property type="match status" value="1"/>
</dbReference>
<proteinExistence type="predicted"/>
<accession>A0A2V2YU18</accession>
<dbReference type="Gene3D" id="1.10.260.40">
    <property type="entry name" value="lambda repressor-like DNA-binding domains"/>
    <property type="match status" value="1"/>
</dbReference>
<dbReference type="PANTHER" id="PTHR46558:SF11">
    <property type="entry name" value="HTH-TYPE TRANSCRIPTIONAL REGULATOR XRE"/>
    <property type="match status" value="1"/>
</dbReference>
<dbReference type="InterPro" id="IPR001387">
    <property type="entry name" value="Cro/C1-type_HTH"/>
</dbReference>
<keyword evidence="4" id="KW-1185">Reference proteome</keyword>
<reference evidence="3 4" key="1">
    <citation type="submission" date="2018-05" db="EMBL/GenBank/DDBJ databases">
        <title>Genomic Encyclopedia of Type Strains, Phase III (KMG-III): the genomes of soil and plant-associated and newly described type strains.</title>
        <authorList>
            <person name="Whitman W."/>
        </authorList>
    </citation>
    <scope>NUCLEOTIDE SEQUENCE [LARGE SCALE GENOMIC DNA]</scope>
    <source>
        <strain evidence="3 4">CECT 5696</strain>
    </source>
</reference>
<dbReference type="Proteomes" id="UP000246635">
    <property type="component" value="Unassembled WGS sequence"/>
</dbReference>
<sequence length="121" mass="13837">MVMGNNHLSFAEKIGQRLKQVRLNKGLSAVEVCKQLNIGTSSMSNYERGERMPSLEILIKISELYEMSIDELVGVRKYDTDEDAWLMDVKFASAVKKKTLMNIWIILNKMEGENIEIGRPD</sequence>
<dbReference type="SUPFAM" id="SSF47413">
    <property type="entry name" value="lambda repressor-like DNA-binding domains"/>
    <property type="match status" value="1"/>
</dbReference>
<dbReference type="GO" id="GO:0003677">
    <property type="term" value="F:DNA binding"/>
    <property type="evidence" value="ECO:0007669"/>
    <property type="project" value="UniProtKB-KW"/>
</dbReference>
<dbReference type="InterPro" id="IPR010982">
    <property type="entry name" value="Lambda_DNA-bd_dom_sf"/>
</dbReference>
<protein>
    <submittedName>
        <fullName evidence="3">Helix-turn-helix protein</fullName>
    </submittedName>
</protein>
<dbReference type="CDD" id="cd00093">
    <property type="entry name" value="HTH_XRE"/>
    <property type="match status" value="1"/>
</dbReference>
<comment type="caution">
    <text evidence="3">The sequence shown here is derived from an EMBL/GenBank/DDBJ whole genome shotgun (WGS) entry which is preliminary data.</text>
</comment>
<organism evidence="3 4">
    <name type="scientific">Paenibacillus cellulosilyticus</name>
    <dbReference type="NCBI Taxonomy" id="375489"/>
    <lineage>
        <taxon>Bacteria</taxon>
        <taxon>Bacillati</taxon>
        <taxon>Bacillota</taxon>
        <taxon>Bacilli</taxon>
        <taxon>Bacillales</taxon>
        <taxon>Paenibacillaceae</taxon>
        <taxon>Paenibacillus</taxon>
    </lineage>
</organism>
<dbReference type="EMBL" id="QGTQ01000012">
    <property type="protein sequence ID" value="PWW00695.1"/>
    <property type="molecule type" value="Genomic_DNA"/>
</dbReference>
<dbReference type="OrthoDB" id="1863321at2"/>
<feature type="domain" description="HTH cro/C1-type" evidence="2">
    <location>
        <begin position="18"/>
        <end position="72"/>
    </location>
</feature>
<gene>
    <name evidence="3" type="ORF">DFQ01_11248</name>
</gene>
<dbReference type="Pfam" id="PF01381">
    <property type="entry name" value="HTH_3"/>
    <property type="match status" value="1"/>
</dbReference>
<dbReference type="PROSITE" id="PS50943">
    <property type="entry name" value="HTH_CROC1"/>
    <property type="match status" value="1"/>
</dbReference>
<evidence type="ECO:0000313" key="3">
    <source>
        <dbReference type="EMBL" id="PWW00695.1"/>
    </source>
</evidence>
<evidence type="ECO:0000256" key="1">
    <source>
        <dbReference type="ARBA" id="ARBA00023125"/>
    </source>
</evidence>
<evidence type="ECO:0000313" key="4">
    <source>
        <dbReference type="Proteomes" id="UP000246635"/>
    </source>
</evidence>
<evidence type="ECO:0000259" key="2">
    <source>
        <dbReference type="PROSITE" id="PS50943"/>
    </source>
</evidence>
<name>A0A2V2YU18_9BACL</name>
<keyword evidence="1" id="KW-0238">DNA-binding</keyword>
<dbReference type="AlphaFoldDB" id="A0A2V2YU18"/>